<feature type="chain" id="PRO_5041405411" evidence="6">
    <location>
        <begin position="24"/>
        <end position="779"/>
    </location>
</feature>
<dbReference type="PANTHER" id="PTHR12815:SF47">
    <property type="entry name" value="TRANSLOCATION AND ASSEMBLY MODULE SUBUNIT TAMA"/>
    <property type="match status" value="1"/>
</dbReference>
<keyword evidence="4" id="KW-0472">Membrane</keyword>
<evidence type="ECO:0000256" key="1">
    <source>
        <dbReference type="ARBA" id="ARBA00004370"/>
    </source>
</evidence>
<evidence type="ECO:0000256" key="4">
    <source>
        <dbReference type="ARBA" id="ARBA00023136"/>
    </source>
</evidence>
<dbReference type="InterPro" id="IPR039910">
    <property type="entry name" value="D15-like"/>
</dbReference>
<keyword evidence="3 6" id="KW-0732">Signal</keyword>
<proteinExistence type="predicted"/>
<dbReference type="PANTHER" id="PTHR12815">
    <property type="entry name" value="SORTING AND ASSEMBLY MACHINERY SAMM50 PROTEIN FAMILY MEMBER"/>
    <property type="match status" value="1"/>
</dbReference>
<gene>
    <name evidence="8" type="ORF">N2K84_08395</name>
</gene>
<dbReference type="EMBL" id="JAPAAF010000009">
    <property type="protein sequence ID" value="MCW0482742.1"/>
    <property type="molecule type" value="Genomic_DNA"/>
</dbReference>
<dbReference type="GO" id="GO:0019867">
    <property type="term" value="C:outer membrane"/>
    <property type="evidence" value="ECO:0007669"/>
    <property type="project" value="InterPro"/>
</dbReference>
<comment type="caution">
    <text evidence="8">The sequence shown here is derived from an EMBL/GenBank/DDBJ whole genome shotgun (WGS) entry which is preliminary data.</text>
</comment>
<evidence type="ECO:0000259" key="7">
    <source>
        <dbReference type="Pfam" id="PF01103"/>
    </source>
</evidence>
<dbReference type="Pfam" id="PF01103">
    <property type="entry name" value="Omp85"/>
    <property type="match status" value="1"/>
</dbReference>
<dbReference type="RefSeq" id="WP_282591347.1">
    <property type="nucleotide sequence ID" value="NZ_JAPAAF010000009.1"/>
</dbReference>
<evidence type="ECO:0000256" key="5">
    <source>
        <dbReference type="ARBA" id="ARBA00023237"/>
    </source>
</evidence>
<evidence type="ECO:0000313" key="9">
    <source>
        <dbReference type="Proteomes" id="UP001163821"/>
    </source>
</evidence>
<name>A0AA41YCS1_9BACT</name>
<reference evidence="8" key="1">
    <citation type="submission" date="2022-10" db="EMBL/GenBank/DDBJ databases">
        <title>Gaoshiqiia sediminis gen. nov., sp. nov., isolated from coastal sediment.</title>
        <authorList>
            <person name="Yu W.X."/>
            <person name="Mu D.S."/>
            <person name="Du J.Z."/>
            <person name="Liang Y.Q."/>
        </authorList>
    </citation>
    <scope>NUCLEOTIDE SEQUENCE</scope>
    <source>
        <strain evidence="8">A06</strain>
    </source>
</reference>
<keyword evidence="9" id="KW-1185">Reference proteome</keyword>
<protein>
    <submittedName>
        <fullName evidence="8">BamA/TamA family outer membrane protein</fullName>
    </submittedName>
</protein>
<evidence type="ECO:0000256" key="3">
    <source>
        <dbReference type="ARBA" id="ARBA00022729"/>
    </source>
</evidence>
<keyword evidence="2" id="KW-0812">Transmembrane</keyword>
<sequence>MKGNLNISSYRLPVLLVALSLLAACSSTRYVPEGKYLLNDVDIKVDHRSINKEELKGQVRQKENLKILGFFKFHLALYNLSSKKKDNNWFKRIGEAPVLYQDFQTVRSKEQLGIYLKNKGFYDGIITDTVIQHARKPKVNLVFNVKAGEPYRIRKYEYQIEDEKLVPLIMADTARQLVGINDIFDIDRLNEERNRLSALLRNHGYYRFSTDYISCLADSSLNTKQVDLTVVVADADQAGLSDSVVAHKKYVVRNYRVNPDYVPPQLAEANNRAMPDTIFEPPYTFIFREKLKYKPELFENLNRIKDSTEYSLRNVEKTYRSLNQLQQFKVVNLNFNVVDSLGNDSIGVLDCNFQLTPLSRQGFSVDVEGTNSSGNLGMAGNLNYQHRNLLRGAEIFNVTLKGAIERQQALVSESRLNFNTREFGLEGSLTLPKFFSPLDDRRLFSFQVPQTSFTLGYNYQRRPDYTRTITNFRFGYNWKSKAFRTHFLNLIDFNYVNLYEFNPEFINSIEDLYIKSSFTDHLIMAMNYTLVDNTQSVSRKDNYHYFKWSFEAAGNLLSAYAKLVGKQEAVEMDSITNRESHFYKIFNTRFAQYLKTDLEYRYGYTINKYNSIVGRAFAGVGLPYGNFDVLPFEKKYFTGGANGIRAWQVRTLGPGSYKAPENVYPNQSGDIKLEANLEYRYRLVGRVEGAFFLDAGNIWAINNKDNRPGALFQFDNFYKQVAIGTGTGLRFDFTYFIFRLDLGMKLRDPALPQGKRFIIGNYPITGDHLNLSFAIGYPF</sequence>
<accession>A0AA41YCS1</accession>
<keyword evidence="5" id="KW-0998">Cell outer membrane</keyword>
<evidence type="ECO:0000256" key="2">
    <source>
        <dbReference type="ARBA" id="ARBA00022692"/>
    </source>
</evidence>
<feature type="signal peptide" evidence="6">
    <location>
        <begin position="1"/>
        <end position="23"/>
    </location>
</feature>
<evidence type="ECO:0000256" key="6">
    <source>
        <dbReference type="SAM" id="SignalP"/>
    </source>
</evidence>
<dbReference type="InterPro" id="IPR000184">
    <property type="entry name" value="Bac_surfAg_D15"/>
</dbReference>
<dbReference type="PROSITE" id="PS51257">
    <property type="entry name" value="PROKAR_LIPOPROTEIN"/>
    <property type="match status" value="1"/>
</dbReference>
<organism evidence="8 9">
    <name type="scientific">Gaoshiqia sediminis</name>
    <dbReference type="NCBI Taxonomy" id="2986998"/>
    <lineage>
        <taxon>Bacteria</taxon>
        <taxon>Pseudomonadati</taxon>
        <taxon>Bacteroidota</taxon>
        <taxon>Bacteroidia</taxon>
        <taxon>Marinilabiliales</taxon>
        <taxon>Prolixibacteraceae</taxon>
        <taxon>Gaoshiqia</taxon>
    </lineage>
</organism>
<dbReference type="AlphaFoldDB" id="A0AA41YCS1"/>
<dbReference type="Proteomes" id="UP001163821">
    <property type="component" value="Unassembled WGS sequence"/>
</dbReference>
<comment type="subcellular location">
    <subcellularLocation>
        <location evidence="1">Membrane</location>
    </subcellularLocation>
</comment>
<feature type="domain" description="Bacterial surface antigen (D15)" evidence="7">
    <location>
        <begin position="445"/>
        <end position="757"/>
    </location>
</feature>
<dbReference type="Gene3D" id="2.40.160.50">
    <property type="entry name" value="membrane protein fhac: a member of the omp85/tpsb transporter family"/>
    <property type="match status" value="1"/>
</dbReference>
<evidence type="ECO:0000313" key="8">
    <source>
        <dbReference type="EMBL" id="MCW0482742.1"/>
    </source>
</evidence>